<dbReference type="EMBL" id="FQZN01000044">
    <property type="protein sequence ID" value="SHJ66548.1"/>
    <property type="molecule type" value="Genomic_DNA"/>
</dbReference>
<dbReference type="GeneID" id="92714555"/>
<dbReference type="AlphaFoldDB" id="A0A1M6L5P9"/>
<reference evidence="2" key="1">
    <citation type="submission" date="2016-11" db="EMBL/GenBank/DDBJ databases">
        <authorList>
            <person name="Varghese N."/>
            <person name="Submissions S."/>
        </authorList>
    </citation>
    <scope>NUCLEOTIDE SEQUENCE [LARGE SCALE GENOMIC DNA]</scope>
    <source>
        <strain evidence="2">DSM 26884</strain>
    </source>
</reference>
<proteinExistence type="predicted"/>
<evidence type="ECO:0000313" key="2">
    <source>
        <dbReference type="Proteomes" id="UP000184192"/>
    </source>
</evidence>
<gene>
    <name evidence="1" type="ORF">SAMN05444350_14437</name>
</gene>
<organism evidence="1 2">
    <name type="scientific">Bacteroides stercorirosoris</name>
    <dbReference type="NCBI Taxonomy" id="871324"/>
    <lineage>
        <taxon>Bacteria</taxon>
        <taxon>Pseudomonadati</taxon>
        <taxon>Bacteroidota</taxon>
        <taxon>Bacteroidia</taxon>
        <taxon>Bacteroidales</taxon>
        <taxon>Bacteroidaceae</taxon>
        <taxon>Bacteroides</taxon>
    </lineage>
</organism>
<evidence type="ECO:0000313" key="1">
    <source>
        <dbReference type="EMBL" id="SHJ66548.1"/>
    </source>
</evidence>
<protein>
    <submittedName>
        <fullName evidence="1">Uncharacterized protein</fullName>
    </submittedName>
</protein>
<accession>A0A1M6L5P9</accession>
<sequence>MKLTDLEPLQPFELDGQKYECIEVYPGGRIAACYELDEDGKYIPTGEPDNPYKIRLVSDIRFNRQHETDEDRELENLL</sequence>
<keyword evidence="2" id="KW-1185">Reference proteome</keyword>
<dbReference type="Proteomes" id="UP000184192">
    <property type="component" value="Unassembled WGS sequence"/>
</dbReference>
<dbReference type="eggNOG" id="ENOG5030XSP">
    <property type="taxonomic scope" value="Bacteria"/>
</dbReference>
<name>A0A1M6L5P9_9BACE</name>
<dbReference type="RefSeq" id="WP_025833773.1">
    <property type="nucleotide sequence ID" value="NZ_FQZN01000044.1"/>
</dbReference>